<evidence type="ECO:0000313" key="3">
    <source>
        <dbReference type="Proteomes" id="UP001236014"/>
    </source>
</evidence>
<reference evidence="2 3" key="1">
    <citation type="submission" date="2023-06" db="EMBL/GenBank/DDBJ databases">
        <authorList>
            <person name="Oyuntsetseg B."/>
            <person name="Kim S.B."/>
        </authorList>
    </citation>
    <scope>NUCLEOTIDE SEQUENCE [LARGE SCALE GENOMIC DNA]</scope>
    <source>
        <strain evidence="2 3">2-15</strain>
    </source>
</reference>
<name>A0A9Y2IQ70_9PSEU</name>
<dbReference type="AlphaFoldDB" id="A0A9Y2IQ70"/>
<dbReference type="RefSeq" id="WP_285973708.1">
    <property type="nucleotide sequence ID" value="NZ_CP127294.1"/>
</dbReference>
<organism evidence="2 3">
    <name type="scientific">Amycolatopsis carbonis</name>
    <dbReference type="NCBI Taxonomy" id="715471"/>
    <lineage>
        <taxon>Bacteria</taxon>
        <taxon>Bacillati</taxon>
        <taxon>Actinomycetota</taxon>
        <taxon>Actinomycetes</taxon>
        <taxon>Pseudonocardiales</taxon>
        <taxon>Pseudonocardiaceae</taxon>
        <taxon>Amycolatopsis</taxon>
    </lineage>
</organism>
<keyword evidence="3" id="KW-1185">Reference proteome</keyword>
<dbReference type="Proteomes" id="UP001236014">
    <property type="component" value="Chromosome"/>
</dbReference>
<accession>A0A9Y2IQ70</accession>
<dbReference type="EMBL" id="CP127294">
    <property type="protein sequence ID" value="WIX83151.1"/>
    <property type="molecule type" value="Genomic_DNA"/>
</dbReference>
<gene>
    <name evidence="2" type="ORF">QRX50_21520</name>
</gene>
<dbReference type="KEGG" id="acab:QRX50_21520"/>
<evidence type="ECO:0000256" key="1">
    <source>
        <dbReference type="SAM" id="SignalP"/>
    </source>
</evidence>
<feature type="signal peptide" evidence="1">
    <location>
        <begin position="1"/>
        <end position="28"/>
    </location>
</feature>
<sequence length="81" mass="8496">MKTRIASWATAGALVCGGLVATALPAAADQVPGNPDRFYAYCSIDVLGFPLACTETDATHASHECSYVLYGVDLTIACERI</sequence>
<keyword evidence="1" id="KW-0732">Signal</keyword>
<protein>
    <submittedName>
        <fullName evidence="2">Uncharacterized protein</fullName>
    </submittedName>
</protein>
<evidence type="ECO:0000313" key="2">
    <source>
        <dbReference type="EMBL" id="WIX83151.1"/>
    </source>
</evidence>
<proteinExistence type="predicted"/>
<feature type="chain" id="PRO_5040899740" evidence="1">
    <location>
        <begin position="29"/>
        <end position="81"/>
    </location>
</feature>